<evidence type="ECO:0000313" key="3">
    <source>
        <dbReference type="Proteomes" id="UP000770661"/>
    </source>
</evidence>
<proteinExistence type="predicted"/>
<protein>
    <submittedName>
        <fullName evidence="2">Uncharacterized protein</fullName>
    </submittedName>
</protein>
<accession>A0A8J8WMW0</accession>
<evidence type="ECO:0000313" key="2">
    <source>
        <dbReference type="EMBL" id="KAG0696866.1"/>
    </source>
</evidence>
<gene>
    <name evidence="2" type="ORF">GWK47_003090</name>
</gene>
<dbReference type="OrthoDB" id="43807at2759"/>
<keyword evidence="1" id="KW-0732">Signal</keyword>
<feature type="chain" id="PRO_5035149684" evidence="1">
    <location>
        <begin position="22"/>
        <end position="201"/>
    </location>
</feature>
<keyword evidence="3" id="KW-1185">Reference proteome</keyword>
<comment type="caution">
    <text evidence="2">The sequence shown here is derived from an EMBL/GenBank/DDBJ whole genome shotgun (WGS) entry which is preliminary data.</text>
</comment>
<sequence>MLNWIPLLYFLLDVTTHILEAINVQKSPVPCSVPEAGVCCCSQISVVTFKLSHVQVVQESRGYESTVKVQCCQMVCDECSNMGYDEFQSKFSSRCRGWSESMETIEPCCLKLRLDTHVDALGGEEETPLGISGAPLPVLVRPFLKGEIADLNLTLLMSTVTSLVDLIEDEIVPEPLPMEVSTKYLANCSITSVIGYQYIYK</sequence>
<organism evidence="2 3">
    <name type="scientific">Chionoecetes opilio</name>
    <name type="common">Atlantic snow crab</name>
    <name type="synonym">Cancer opilio</name>
    <dbReference type="NCBI Taxonomy" id="41210"/>
    <lineage>
        <taxon>Eukaryota</taxon>
        <taxon>Metazoa</taxon>
        <taxon>Ecdysozoa</taxon>
        <taxon>Arthropoda</taxon>
        <taxon>Crustacea</taxon>
        <taxon>Multicrustacea</taxon>
        <taxon>Malacostraca</taxon>
        <taxon>Eumalacostraca</taxon>
        <taxon>Eucarida</taxon>
        <taxon>Decapoda</taxon>
        <taxon>Pleocyemata</taxon>
        <taxon>Brachyura</taxon>
        <taxon>Eubrachyura</taxon>
        <taxon>Majoidea</taxon>
        <taxon>Majidae</taxon>
        <taxon>Chionoecetes</taxon>
    </lineage>
</organism>
<dbReference type="Proteomes" id="UP000770661">
    <property type="component" value="Unassembled WGS sequence"/>
</dbReference>
<evidence type="ECO:0000256" key="1">
    <source>
        <dbReference type="SAM" id="SignalP"/>
    </source>
</evidence>
<name>A0A8J8WMW0_CHIOP</name>
<feature type="signal peptide" evidence="1">
    <location>
        <begin position="1"/>
        <end position="21"/>
    </location>
</feature>
<reference evidence="2" key="1">
    <citation type="submission" date="2020-07" db="EMBL/GenBank/DDBJ databases">
        <title>The High-quality genome of the commercially important snow crab, Chionoecetes opilio.</title>
        <authorList>
            <person name="Jeong J.-H."/>
            <person name="Ryu S."/>
        </authorList>
    </citation>
    <scope>NUCLEOTIDE SEQUENCE</scope>
    <source>
        <strain evidence="2">MADBK_172401_WGS</strain>
        <tissue evidence="2">Digestive gland</tissue>
    </source>
</reference>
<dbReference type="AlphaFoldDB" id="A0A8J8WMW0"/>
<dbReference type="EMBL" id="JACEEZ010025850">
    <property type="protein sequence ID" value="KAG0696866.1"/>
    <property type="molecule type" value="Genomic_DNA"/>
</dbReference>